<evidence type="ECO:0000256" key="1">
    <source>
        <dbReference type="SAM" id="MobiDB-lite"/>
    </source>
</evidence>
<organism evidence="2 3">
    <name type="scientific">Aspergillus sclerotialis</name>
    <dbReference type="NCBI Taxonomy" id="2070753"/>
    <lineage>
        <taxon>Eukaryota</taxon>
        <taxon>Fungi</taxon>
        <taxon>Dikarya</taxon>
        <taxon>Ascomycota</taxon>
        <taxon>Pezizomycotina</taxon>
        <taxon>Eurotiomycetes</taxon>
        <taxon>Eurotiomycetidae</taxon>
        <taxon>Eurotiales</taxon>
        <taxon>Aspergillaceae</taxon>
        <taxon>Aspergillus</taxon>
        <taxon>Aspergillus subgen. Polypaecilum</taxon>
    </lineage>
</organism>
<dbReference type="AlphaFoldDB" id="A0A3A2ZEV3"/>
<sequence>MAPKTRKKIQKAPRAVHPIVTVPEYLFCCCCFPTSIEEHPGLSDVTTEFMNQSLAQATDVFVAEWEDTCAFANPDRRWALAHFSSWNPDRYCSALPDSDWMLKGNEILAGEDDELVSTAIYDGLATPEPSEYESERDELNKTVNPTEPNEKTGGTKRKEFEDSDSKQTSSKRRKIGNVTISSINDLIDVVATIASRPSPSS</sequence>
<accession>A0A3A2ZEV3</accession>
<protein>
    <submittedName>
        <fullName evidence="2">Uncharacterized protein</fullName>
    </submittedName>
</protein>
<dbReference type="Proteomes" id="UP000266188">
    <property type="component" value="Unassembled WGS sequence"/>
</dbReference>
<feature type="compositionally biased region" description="Basic and acidic residues" evidence="1">
    <location>
        <begin position="156"/>
        <end position="165"/>
    </location>
</feature>
<gene>
    <name evidence="2" type="ORF">PHISCL_06181</name>
</gene>
<comment type="caution">
    <text evidence="2">The sequence shown here is derived from an EMBL/GenBank/DDBJ whole genome shotgun (WGS) entry which is preliminary data.</text>
</comment>
<evidence type="ECO:0000313" key="2">
    <source>
        <dbReference type="EMBL" id="RJE21486.1"/>
    </source>
</evidence>
<dbReference type="EMBL" id="MVGC01000225">
    <property type="protein sequence ID" value="RJE21486.1"/>
    <property type="molecule type" value="Genomic_DNA"/>
</dbReference>
<evidence type="ECO:0000313" key="3">
    <source>
        <dbReference type="Proteomes" id="UP000266188"/>
    </source>
</evidence>
<name>A0A3A2ZEV3_9EURO</name>
<keyword evidence="3" id="KW-1185">Reference proteome</keyword>
<proteinExistence type="predicted"/>
<reference evidence="3" key="1">
    <citation type="submission" date="2017-02" db="EMBL/GenBank/DDBJ databases">
        <authorList>
            <person name="Tafer H."/>
            <person name="Lopandic K."/>
        </authorList>
    </citation>
    <scope>NUCLEOTIDE SEQUENCE [LARGE SCALE GENOMIC DNA]</scope>
    <source>
        <strain evidence="3">CBS 366.77</strain>
    </source>
</reference>
<feature type="region of interest" description="Disordered" evidence="1">
    <location>
        <begin position="126"/>
        <end position="177"/>
    </location>
</feature>